<dbReference type="RefSeq" id="WP_119348948.1">
    <property type="nucleotide sequence ID" value="NZ_QWET01000003.1"/>
</dbReference>
<evidence type="ECO:0000259" key="2">
    <source>
        <dbReference type="Pfam" id="PF05050"/>
    </source>
</evidence>
<dbReference type="SUPFAM" id="SSF53335">
    <property type="entry name" value="S-adenosyl-L-methionine-dependent methyltransferases"/>
    <property type="match status" value="1"/>
</dbReference>
<dbReference type="NCBIfam" id="TIGR01444">
    <property type="entry name" value="fkbM_fam"/>
    <property type="match status" value="1"/>
</dbReference>
<evidence type="ECO:0000256" key="1">
    <source>
        <dbReference type="SAM" id="Phobius"/>
    </source>
</evidence>
<dbReference type="Gene3D" id="3.40.50.150">
    <property type="entry name" value="Vaccinia Virus protein VP39"/>
    <property type="match status" value="1"/>
</dbReference>
<feature type="domain" description="Methyltransferase FkbM" evidence="2">
    <location>
        <begin position="54"/>
        <end position="203"/>
    </location>
</feature>
<accession>A0A399D6L3</accession>
<gene>
    <name evidence="3" type="ORF">D1164_05495</name>
</gene>
<dbReference type="Proteomes" id="UP000266441">
    <property type="component" value="Unassembled WGS sequence"/>
</dbReference>
<dbReference type="GO" id="GO:0032259">
    <property type="term" value="P:methylation"/>
    <property type="evidence" value="ECO:0007669"/>
    <property type="project" value="UniProtKB-KW"/>
</dbReference>
<keyword evidence="1" id="KW-1133">Transmembrane helix</keyword>
<keyword evidence="3" id="KW-0489">Methyltransferase</keyword>
<comment type="caution">
    <text evidence="3">The sequence shown here is derived from an EMBL/GenBank/DDBJ whole genome shotgun (WGS) entry which is preliminary data.</text>
</comment>
<reference evidence="3 4" key="1">
    <citation type="journal article" date="2015" name="Int. J. Syst. Evol. Microbiol.">
        <title>Mariniphaga sediminis sp. nov., isolated from coastal sediment.</title>
        <authorList>
            <person name="Wang F.Q."/>
            <person name="Shen Q.Y."/>
            <person name="Chen G.J."/>
            <person name="Du Z.J."/>
        </authorList>
    </citation>
    <scope>NUCLEOTIDE SEQUENCE [LARGE SCALE GENOMIC DNA]</scope>
    <source>
        <strain evidence="3 4">SY21</strain>
    </source>
</reference>
<dbReference type="EMBL" id="QWET01000003">
    <property type="protein sequence ID" value="RIH66361.1"/>
    <property type="molecule type" value="Genomic_DNA"/>
</dbReference>
<dbReference type="PANTHER" id="PTHR34203:SF15">
    <property type="entry name" value="SLL1173 PROTEIN"/>
    <property type="match status" value="1"/>
</dbReference>
<evidence type="ECO:0000313" key="4">
    <source>
        <dbReference type="Proteomes" id="UP000266441"/>
    </source>
</evidence>
<dbReference type="InterPro" id="IPR052514">
    <property type="entry name" value="SAM-dependent_MTase"/>
</dbReference>
<sequence length="249" mass="28926">MKTFTKYILQKILGFKTYLYIFSLFVIVKIRWDKKERDFFHFLSLLPAGGNVLDLGANIGVTSYHLSRALPESTIFSFEPLQVNMDILRRVKKRFRLENVREYLLAAGDENATLKMVMPVINNVPMHGLSHVIHKDITENNSGFISEVPVVKLDDFQELVNSSQRVTGMKIDVENFEFYVLKGAKKLIEKNKPVIYCELWDNENRKNCVSLLNKLGYSAFILHKKELVAFNEMNNHKHNFFFIPDSLTD</sequence>
<keyword evidence="1" id="KW-0812">Transmembrane</keyword>
<feature type="transmembrane region" description="Helical" evidence="1">
    <location>
        <begin position="12"/>
        <end position="32"/>
    </location>
</feature>
<keyword evidence="1" id="KW-0472">Membrane</keyword>
<proteinExistence type="predicted"/>
<dbReference type="OrthoDB" id="9812600at2"/>
<name>A0A399D6L3_9BACT</name>
<dbReference type="PANTHER" id="PTHR34203">
    <property type="entry name" value="METHYLTRANSFERASE, FKBM FAMILY PROTEIN"/>
    <property type="match status" value="1"/>
</dbReference>
<dbReference type="Pfam" id="PF05050">
    <property type="entry name" value="Methyltransf_21"/>
    <property type="match status" value="1"/>
</dbReference>
<evidence type="ECO:0000313" key="3">
    <source>
        <dbReference type="EMBL" id="RIH66361.1"/>
    </source>
</evidence>
<organism evidence="3 4">
    <name type="scientific">Mariniphaga sediminis</name>
    <dbReference type="NCBI Taxonomy" id="1628158"/>
    <lineage>
        <taxon>Bacteria</taxon>
        <taxon>Pseudomonadati</taxon>
        <taxon>Bacteroidota</taxon>
        <taxon>Bacteroidia</taxon>
        <taxon>Marinilabiliales</taxon>
        <taxon>Prolixibacteraceae</taxon>
        <taxon>Mariniphaga</taxon>
    </lineage>
</organism>
<dbReference type="GO" id="GO:0008168">
    <property type="term" value="F:methyltransferase activity"/>
    <property type="evidence" value="ECO:0007669"/>
    <property type="project" value="UniProtKB-KW"/>
</dbReference>
<dbReference type="AlphaFoldDB" id="A0A399D6L3"/>
<dbReference type="InterPro" id="IPR029063">
    <property type="entry name" value="SAM-dependent_MTases_sf"/>
</dbReference>
<dbReference type="InterPro" id="IPR006342">
    <property type="entry name" value="FkbM_mtfrase"/>
</dbReference>
<keyword evidence="3" id="KW-0808">Transferase</keyword>
<keyword evidence="4" id="KW-1185">Reference proteome</keyword>
<protein>
    <submittedName>
        <fullName evidence="3">FkbM family methyltransferase</fullName>
    </submittedName>
</protein>